<dbReference type="PROSITE" id="PS51257">
    <property type="entry name" value="PROKAR_LIPOPROTEIN"/>
    <property type="match status" value="1"/>
</dbReference>
<protein>
    <submittedName>
        <fullName evidence="3">Uncharacterized protein YkwD</fullName>
    </submittedName>
</protein>
<evidence type="ECO:0000313" key="3">
    <source>
        <dbReference type="EMBL" id="MBB6169106.1"/>
    </source>
</evidence>
<dbReference type="CDD" id="cd05379">
    <property type="entry name" value="CAP_bacterial"/>
    <property type="match status" value="1"/>
</dbReference>
<dbReference type="AlphaFoldDB" id="A0A841KGS9"/>
<sequence length="169" mass="17926">MIERPCQRLVRRALAAASLAALAACTTPPPREQQPAFYRSLALAGARIDAESAAGMISAYRRNHGLPPVTVDPALQQEAEAEARRMAAAYRPSSADAVKQRLAGAGIKAPAVNLSAGYHTMAEAFSGWRESPQHNRTMLAPGATRLGIATAYAPGSKYKVYWALILAGP</sequence>
<name>A0A841KGS9_9HYPH</name>
<dbReference type="RefSeq" id="WP_373284919.1">
    <property type="nucleotide sequence ID" value="NZ_BMHX01000006.1"/>
</dbReference>
<dbReference type="InterPro" id="IPR014044">
    <property type="entry name" value="CAP_dom"/>
</dbReference>
<dbReference type="Gene3D" id="3.40.33.10">
    <property type="entry name" value="CAP"/>
    <property type="match status" value="1"/>
</dbReference>
<reference evidence="3 4" key="1">
    <citation type="submission" date="2020-08" db="EMBL/GenBank/DDBJ databases">
        <title>Genomic Encyclopedia of Type Strains, Phase IV (KMG-IV): sequencing the most valuable type-strain genomes for metagenomic binning, comparative biology and taxonomic classification.</title>
        <authorList>
            <person name="Goeker M."/>
        </authorList>
    </citation>
    <scope>NUCLEOTIDE SEQUENCE [LARGE SCALE GENOMIC DNA]</scope>
    <source>
        <strain evidence="3 4">DSM 101465</strain>
    </source>
</reference>
<dbReference type="Proteomes" id="UP000588017">
    <property type="component" value="Unassembled WGS sequence"/>
</dbReference>
<feature type="signal peptide" evidence="1">
    <location>
        <begin position="1"/>
        <end position="23"/>
    </location>
</feature>
<feature type="domain" description="SCP" evidence="2">
    <location>
        <begin position="56"/>
        <end position="163"/>
    </location>
</feature>
<dbReference type="Pfam" id="PF00188">
    <property type="entry name" value="CAP"/>
    <property type="match status" value="1"/>
</dbReference>
<evidence type="ECO:0000259" key="2">
    <source>
        <dbReference type="Pfam" id="PF00188"/>
    </source>
</evidence>
<dbReference type="InterPro" id="IPR035940">
    <property type="entry name" value="CAP_sf"/>
</dbReference>
<proteinExistence type="predicted"/>
<feature type="chain" id="PRO_5032753335" evidence="1">
    <location>
        <begin position="24"/>
        <end position="169"/>
    </location>
</feature>
<dbReference type="SUPFAM" id="SSF55797">
    <property type="entry name" value="PR-1-like"/>
    <property type="match status" value="1"/>
</dbReference>
<comment type="caution">
    <text evidence="3">The sequence shown here is derived from an EMBL/GenBank/DDBJ whole genome shotgun (WGS) entry which is preliminary data.</text>
</comment>
<keyword evidence="4" id="KW-1185">Reference proteome</keyword>
<evidence type="ECO:0000256" key="1">
    <source>
        <dbReference type="SAM" id="SignalP"/>
    </source>
</evidence>
<dbReference type="EMBL" id="JACHEH010000006">
    <property type="protein sequence ID" value="MBB6169106.1"/>
    <property type="molecule type" value="Genomic_DNA"/>
</dbReference>
<evidence type="ECO:0000313" key="4">
    <source>
        <dbReference type="Proteomes" id="UP000588017"/>
    </source>
</evidence>
<dbReference type="PANTHER" id="PTHR31157">
    <property type="entry name" value="SCP DOMAIN-CONTAINING PROTEIN"/>
    <property type="match status" value="1"/>
</dbReference>
<dbReference type="PANTHER" id="PTHR31157:SF1">
    <property type="entry name" value="SCP DOMAIN-CONTAINING PROTEIN"/>
    <property type="match status" value="1"/>
</dbReference>
<keyword evidence="1" id="KW-0732">Signal</keyword>
<gene>
    <name evidence="3" type="ORF">HNQ73_002743</name>
</gene>
<organism evidence="3 4">
    <name type="scientific">Chelatococcus composti</name>
    <dbReference type="NCBI Taxonomy" id="1743235"/>
    <lineage>
        <taxon>Bacteria</taxon>
        <taxon>Pseudomonadati</taxon>
        <taxon>Pseudomonadota</taxon>
        <taxon>Alphaproteobacteria</taxon>
        <taxon>Hyphomicrobiales</taxon>
        <taxon>Chelatococcaceae</taxon>
        <taxon>Chelatococcus</taxon>
    </lineage>
</organism>
<accession>A0A841KGS9</accession>